<dbReference type="AlphaFoldDB" id="A0A1D8GJ96"/>
<accession>A0A1D8GJ96</accession>
<reference evidence="1 2" key="1">
    <citation type="submission" date="2016-09" db="EMBL/GenBank/DDBJ databases">
        <title>Genomic analysis reveals versatility of anaerobic energy metabolism of Geosporobacter ferrireducens IRF9 of phylum Firmicutes.</title>
        <authorList>
            <person name="Kim S.-J."/>
        </authorList>
    </citation>
    <scope>NUCLEOTIDE SEQUENCE [LARGE SCALE GENOMIC DNA]</scope>
    <source>
        <strain evidence="1 2">IRF9</strain>
    </source>
</reference>
<dbReference type="Proteomes" id="UP000095743">
    <property type="component" value="Chromosome"/>
</dbReference>
<keyword evidence="2" id="KW-1185">Reference proteome</keyword>
<sequence length="119" mass="14274">MKHERLKISKIVEELMNYFFYMGATEFNFNVQETEDHFKIYCQSNYKENSLKKLEKLVKLLNCTKHEELEEYYWTLTGDCDVANELSLVGMMIDEATVRYSEGEDVEIILYRYKINKSK</sequence>
<dbReference type="STRING" id="1424294.Gferi_16260"/>
<proteinExistence type="predicted"/>
<gene>
    <name evidence="1" type="ORF">Gferi_16260</name>
</gene>
<evidence type="ECO:0000313" key="1">
    <source>
        <dbReference type="EMBL" id="AOT70979.1"/>
    </source>
</evidence>
<organism evidence="1 2">
    <name type="scientific">Geosporobacter ferrireducens</name>
    <dbReference type="NCBI Taxonomy" id="1424294"/>
    <lineage>
        <taxon>Bacteria</taxon>
        <taxon>Bacillati</taxon>
        <taxon>Bacillota</taxon>
        <taxon>Clostridia</taxon>
        <taxon>Peptostreptococcales</taxon>
        <taxon>Thermotaleaceae</taxon>
        <taxon>Geosporobacter</taxon>
    </lineage>
</organism>
<evidence type="ECO:0008006" key="3">
    <source>
        <dbReference type="Google" id="ProtNLM"/>
    </source>
</evidence>
<evidence type="ECO:0000313" key="2">
    <source>
        <dbReference type="Proteomes" id="UP000095743"/>
    </source>
</evidence>
<name>A0A1D8GJ96_9FIRM</name>
<dbReference type="OrthoDB" id="9794280at2"/>
<dbReference type="RefSeq" id="WP_069978323.1">
    <property type="nucleotide sequence ID" value="NZ_CP017269.1"/>
</dbReference>
<protein>
    <recommendedName>
        <fullName evidence="3">Na+-translocating membrane potential-generating system MpsC domain-containing protein</fullName>
    </recommendedName>
</protein>
<dbReference type="EMBL" id="CP017269">
    <property type="protein sequence ID" value="AOT70979.1"/>
    <property type="molecule type" value="Genomic_DNA"/>
</dbReference>
<dbReference type="KEGG" id="gfe:Gferi_16260"/>